<evidence type="ECO:0000256" key="8">
    <source>
        <dbReference type="ARBA" id="ARBA00023180"/>
    </source>
</evidence>
<evidence type="ECO:0000256" key="5">
    <source>
        <dbReference type="ARBA" id="ARBA00022737"/>
    </source>
</evidence>
<evidence type="ECO:0000259" key="13">
    <source>
        <dbReference type="PROSITE" id="PS50026"/>
    </source>
</evidence>
<keyword evidence="7" id="KW-1015">Disulfide bond</keyword>
<feature type="compositionally biased region" description="Low complexity" evidence="10">
    <location>
        <begin position="185"/>
        <end position="217"/>
    </location>
</feature>
<name>A0A452VMF3_URSMA</name>
<evidence type="ECO:0000256" key="9">
    <source>
        <dbReference type="PROSITE-ProRule" id="PRU00076"/>
    </source>
</evidence>
<dbReference type="OMA" id="HKQCLIK"/>
<evidence type="ECO:0000256" key="1">
    <source>
        <dbReference type="ARBA" id="ARBA00004236"/>
    </source>
</evidence>
<evidence type="ECO:0000313" key="14">
    <source>
        <dbReference type="Ensembl" id="ENSUMAP00000035018"/>
    </source>
</evidence>
<dbReference type="PANTHER" id="PTHR24037:SF10">
    <property type="entry name" value="MUCIN-13"/>
    <property type="match status" value="1"/>
</dbReference>
<dbReference type="SUPFAM" id="SSF57196">
    <property type="entry name" value="EGF/Laminin"/>
    <property type="match status" value="1"/>
</dbReference>
<dbReference type="GeneTree" id="ENSGT00940000154419"/>
<sequence length="549" mass="57433">MFCLLKLGISVSPATQLNSSTSPSSSSLPTSSAATTTVPSPPNSNTTVPSPPNSTSTSPSPPNSTSTSPNPPNSNSTSPSPPNSNSTSPSPPNSTSTSLSPPNSTSTSPSPPNSTSTSPNPPNSNSTSPSPPNSNSTSPSPPNSTSTSLSPPNSNSTSPSPPNSNSTSPTPPTSTTITPPPSAPTVPVSSAVPDSNATTTETKSTTTVATTNTTSPSVSGWNLLSFCRFLISFSSLSVPSNPCQGAPCKDGSSCVSLNNTYFCLCSFGYYYNSSTCKKGKLFPGNVIVKVSEASGLGDENSLVYQKLHVEITDFFKNTFDNSDYGQTVIEGVSISPSARSEVRAGDNDVVVEVLNIFIETTKENENSVSETIRKAIQNSMVGITGYTSNLCDYYGCEKENEQDDCNSGSLCKCKEGMERPNAQIPVCVAQNTSTCAVDSGGYLREAVPTLCFSFSEFQLILTIVGSIGGALILCLVIALITIASSKNKNKNIEEQNLIENDFQNLRLQQTTGFSNFGADGSIFPKVRANVSSQPQNPYANQRSMPRPDY</sequence>
<evidence type="ECO:0000256" key="3">
    <source>
        <dbReference type="ARBA" id="ARBA00022536"/>
    </source>
</evidence>
<evidence type="ECO:0000259" key="12">
    <source>
        <dbReference type="PROSITE" id="PS50024"/>
    </source>
</evidence>
<proteinExistence type="predicted"/>
<dbReference type="InterPro" id="IPR000082">
    <property type="entry name" value="SEA_dom"/>
</dbReference>
<dbReference type="PROSITE" id="PS50026">
    <property type="entry name" value="EGF_3"/>
    <property type="match status" value="1"/>
</dbReference>
<keyword evidence="2" id="KW-1003">Cell membrane</keyword>
<keyword evidence="4" id="KW-0732">Signal</keyword>
<feature type="domain" description="SEA" evidence="12">
    <location>
        <begin position="278"/>
        <end position="404"/>
    </location>
</feature>
<evidence type="ECO:0000256" key="6">
    <source>
        <dbReference type="ARBA" id="ARBA00023136"/>
    </source>
</evidence>
<feature type="compositionally biased region" description="Low complexity" evidence="10">
    <location>
        <begin position="18"/>
        <end position="177"/>
    </location>
</feature>
<gene>
    <name evidence="14" type="primary">MUC13</name>
</gene>
<accession>A0A452VMF3</accession>
<dbReference type="InterPro" id="IPR000742">
    <property type="entry name" value="EGF"/>
</dbReference>
<dbReference type="AlphaFoldDB" id="A0A452VMF3"/>
<evidence type="ECO:0000256" key="10">
    <source>
        <dbReference type="SAM" id="MobiDB-lite"/>
    </source>
</evidence>
<evidence type="ECO:0000256" key="2">
    <source>
        <dbReference type="ARBA" id="ARBA00022475"/>
    </source>
</evidence>
<feature type="domain" description="EGF-like" evidence="13">
    <location>
        <begin position="239"/>
        <end position="277"/>
    </location>
</feature>
<dbReference type="Pfam" id="PF01390">
    <property type="entry name" value="SEA"/>
    <property type="match status" value="1"/>
</dbReference>
<evidence type="ECO:0000256" key="11">
    <source>
        <dbReference type="SAM" id="Phobius"/>
    </source>
</evidence>
<dbReference type="PROSITE" id="PS50024">
    <property type="entry name" value="SEA"/>
    <property type="match status" value="1"/>
</dbReference>
<dbReference type="PANTHER" id="PTHR24037">
    <property type="entry name" value="HEART DEVELOPMENT PROTEIN WITH EGF-LIKE DOMAINS 1"/>
    <property type="match status" value="1"/>
</dbReference>
<comment type="caution">
    <text evidence="9">Lacks conserved residue(s) required for the propagation of feature annotation.</text>
</comment>
<keyword evidence="8" id="KW-0325">Glycoprotein</keyword>
<dbReference type="SMART" id="SM00200">
    <property type="entry name" value="SEA"/>
    <property type="match status" value="1"/>
</dbReference>
<dbReference type="GO" id="GO:0005886">
    <property type="term" value="C:plasma membrane"/>
    <property type="evidence" value="ECO:0007669"/>
    <property type="project" value="UniProtKB-SubCell"/>
</dbReference>
<keyword evidence="6 11" id="KW-0472">Membrane</keyword>
<feature type="region of interest" description="Disordered" evidence="10">
    <location>
        <begin position="9"/>
        <end position="217"/>
    </location>
</feature>
<organism evidence="14">
    <name type="scientific">Ursus maritimus</name>
    <name type="common">Polar bear</name>
    <name type="synonym">Thalarctos maritimus</name>
    <dbReference type="NCBI Taxonomy" id="29073"/>
    <lineage>
        <taxon>Eukaryota</taxon>
        <taxon>Metazoa</taxon>
        <taxon>Chordata</taxon>
        <taxon>Craniata</taxon>
        <taxon>Vertebrata</taxon>
        <taxon>Euteleostomi</taxon>
        <taxon>Mammalia</taxon>
        <taxon>Eutheria</taxon>
        <taxon>Laurasiatheria</taxon>
        <taxon>Carnivora</taxon>
        <taxon>Caniformia</taxon>
        <taxon>Ursidae</taxon>
        <taxon>Ursus</taxon>
    </lineage>
</organism>
<protein>
    <submittedName>
        <fullName evidence="14">Mucin 13, cell surface associated</fullName>
    </submittedName>
</protein>
<dbReference type="CDD" id="cd00054">
    <property type="entry name" value="EGF_CA"/>
    <property type="match status" value="1"/>
</dbReference>
<keyword evidence="3 9" id="KW-0245">EGF-like domain</keyword>
<dbReference type="PROSITE" id="PS01186">
    <property type="entry name" value="EGF_2"/>
    <property type="match status" value="1"/>
</dbReference>
<keyword evidence="11" id="KW-0812">Transmembrane</keyword>
<evidence type="ECO:0000256" key="7">
    <source>
        <dbReference type="ARBA" id="ARBA00023157"/>
    </source>
</evidence>
<feature type="transmembrane region" description="Helical" evidence="11">
    <location>
        <begin position="459"/>
        <end position="482"/>
    </location>
</feature>
<reference evidence="14" key="1">
    <citation type="submission" date="2019-03" db="UniProtKB">
        <authorList>
            <consortium name="Ensembl"/>
        </authorList>
    </citation>
    <scope>IDENTIFICATION</scope>
</reference>
<comment type="subcellular location">
    <subcellularLocation>
        <location evidence="1">Cell membrane</location>
    </subcellularLocation>
</comment>
<keyword evidence="11" id="KW-1133">Transmembrane helix</keyword>
<dbReference type="Ensembl" id="ENSUMAT00000041401.1">
    <property type="protein sequence ID" value="ENSUMAP00000035018.1"/>
    <property type="gene ID" value="ENSUMAG00000025183.1"/>
</dbReference>
<evidence type="ECO:0000256" key="4">
    <source>
        <dbReference type="ARBA" id="ARBA00022729"/>
    </source>
</evidence>
<keyword evidence="5" id="KW-0677">Repeat</keyword>